<dbReference type="AlphaFoldDB" id="A0A0V0H4A6"/>
<name>A0A0V0H4A6_SOLCH</name>
<accession>A0A0V0H4A6</accession>
<evidence type="ECO:0000313" key="2">
    <source>
        <dbReference type="EMBL" id="JAP14299.1"/>
    </source>
</evidence>
<proteinExistence type="predicted"/>
<keyword evidence="1" id="KW-1133">Transmembrane helix</keyword>
<keyword evidence="1" id="KW-0472">Membrane</keyword>
<sequence length="82" mass="9535">MVIFLKFLTSLKIYSSRLKPHFPSKVLKRWQGNGYVGGKISVCWAITFIFLCVFPFYIVMGWSKCDSILGLVRNNLETELER</sequence>
<keyword evidence="1" id="KW-0812">Transmembrane</keyword>
<feature type="transmembrane region" description="Helical" evidence="1">
    <location>
        <begin position="39"/>
        <end position="59"/>
    </location>
</feature>
<protein>
    <submittedName>
        <fullName evidence="2">Putative ovule protein</fullName>
    </submittedName>
</protein>
<reference evidence="2" key="1">
    <citation type="submission" date="2015-12" db="EMBL/GenBank/DDBJ databases">
        <title>Gene expression during late stages of embryo sac development: a critical building block for successful pollen-pistil interactions.</title>
        <authorList>
            <person name="Liu Y."/>
            <person name="Joly V."/>
            <person name="Sabar M."/>
            <person name="Matton D.P."/>
        </authorList>
    </citation>
    <scope>NUCLEOTIDE SEQUENCE</scope>
</reference>
<organism evidence="2">
    <name type="scientific">Solanum chacoense</name>
    <name type="common">Chaco potato</name>
    <dbReference type="NCBI Taxonomy" id="4108"/>
    <lineage>
        <taxon>Eukaryota</taxon>
        <taxon>Viridiplantae</taxon>
        <taxon>Streptophyta</taxon>
        <taxon>Embryophyta</taxon>
        <taxon>Tracheophyta</taxon>
        <taxon>Spermatophyta</taxon>
        <taxon>Magnoliopsida</taxon>
        <taxon>eudicotyledons</taxon>
        <taxon>Gunneridae</taxon>
        <taxon>Pentapetalae</taxon>
        <taxon>asterids</taxon>
        <taxon>lamiids</taxon>
        <taxon>Solanales</taxon>
        <taxon>Solanaceae</taxon>
        <taxon>Solanoideae</taxon>
        <taxon>Solaneae</taxon>
        <taxon>Solanum</taxon>
    </lineage>
</organism>
<evidence type="ECO:0000256" key="1">
    <source>
        <dbReference type="SAM" id="Phobius"/>
    </source>
</evidence>
<dbReference type="EMBL" id="GEDG01026763">
    <property type="protein sequence ID" value="JAP14299.1"/>
    <property type="molecule type" value="Transcribed_RNA"/>
</dbReference>